<dbReference type="Pfam" id="PF10648">
    <property type="entry name" value="Gmad2"/>
    <property type="match status" value="1"/>
</dbReference>
<evidence type="ECO:0000259" key="3">
    <source>
        <dbReference type="Pfam" id="PF10648"/>
    </source>
</evidence>
<feature type="domain" description="Bacterial spore germination immunoglobulin-like" evidence="3">
    <location>
        <begin position="111"/>
        <end position="183"/>
    </location>
</feature>
<dbReference type="RefSeq" id="WP_210664385.1">
    <property type="nucleotide sequence ID" value="NZ_JAGKSP010000037.1"/>
</dbReference>
<evidence type="ECO:0008006" key="6">
    <source>
        <dbReference type="Google" id="ProtNLM"/>
    </source>
</evidence>
<evidence type="ECO:0000313" key="4">
    <source>
        <dbReference type="EMBL" id="MBP3967288.1"/>
    </source>
</evidence>
<name>A0ABS5CN47_9BACL</name>
<proteinExistence type="predicted"/>
<sequence length="198" mass="21528">MKHIRGFIVGAVAGSMIMLAMPTVGAAVKQYVLGDAAYPIVVNGTTYEDESLPVMNYKGSTYVPLRAVGDLLGAGVEWNSTLRQVEITYGTGETSVQNNAFRNVEVSGSGGKYKVTGEARVFEAMMNYAVEDGHNYLLEKNYMLPEGAPAWSAFELSIVIPANKLPKNGTLMLQIFEYSAKDGGKVNVLHFPLETFME</sequence>
<protein>
    <recommendedName>
        <fullName evidence="6">Copper amine oxidase-like N-terminal domain-containing protein</fullName>
    </recommendedName>
</protein>
<feature type="domain" description="Copper amine oxidase-like N-terminal" evidence="2">
    <location>
        <begin position="41"/>
        <end position="96"/>
    </location>
</feature>
<organism evidence="4 5">
    <name type="scientific">Paenibacillus lignilyticus</name>
    <dbReference type="NCBI Taxonomy" id="1172615"/>
    <lineage>
        <taxon>Bacteria</taxon>
        <taxon>Bacillati</taxon>
        <taxon>Bacillota</taxon>
        <taxon>Bacilli</taxon>
        <taxon>Bacillales</taxon>
        <taxon>Paenibacillaceae</taxon>
        <taxon>Paenibacillus</taxon>
    </lineage>
</organism>
<feature type="signal peptide" evidence="1">
    <location>
        <begin position="1"/>
        <end position="26"/>
    </location>
</feature>
<dbReference type="InterPro" id="IPR012854">
    <property type="entry name" value="Cu_amine_oxidase-like_N"/>
</dbReference>
<reference evidence="4 5" key="1">
    <citation type="submission" date="2021-04" db="EMBL/GenBank/DDBJ databases">
        <title>Paenibacillus sp. DLE-14 whole genome sequence.</title>
        <authorList>
            <person name="Ham Y.J."/>
        </authorList>
    </citation>
    <scope>NUCLEOTIDE SEQUENCE [LARGE SCALE GENOMIC DNA]</scope>
    <source>
        <strain evidence="4 5">DLE-14</strain>
    </source>
</reference>
<dbReference type="Proteomes" id="UP000673394">
    <property type="component" value="Unassembled WGS sequence"/>
</dbReference>
<gene>
    <name evidence="4" type="ORF">I8J30_31925</name>
</gene>
<dbReference type="SUPFAM" id="SSF55383">
    <property type="entry name" value="Copper amine oxidase, domain N"/>
    <property type="match status" value="1"/>
</dbReference>
<dbReference type="InterPro" id="IPR018911">
    <property type="entry name" value="Gmad2_Ig-like_dom"/>
</dbReference>
<keyword evidence="5" id="KW-1185">Reference proteome</keyword>
<evidence type="ECO:0000256" key="1">
    <source>
        <dbReference type="SAM" id="SignalP"/>
    </source>
</evidence>
<keyword evidence="1" id="KW-0732">Signal</keyword>
<dbReference type="InterPro" id="IPR036582">
    <property type="entry name" value="Mao_N_sf"/>
</dbReference>
<dbReference type="Pfam" id="PF07833">
    <property type="entry name" value="Cu_amine_oxidN1"/>
    <property type="match status" value="1"/>
</dbReference>
<evidence type="ECO:0000313" key="5">
    <source>
        <dbReference type="Proteomes" id="UP000673394"/>
    </source>
</evidence>
<comment type="caution">
    <text evidence="4">The sequence shown here is derived from an EMBL/GenBank/DDBJ whole genome shotgun (WGS) entry which is preliminary data.</text>
</comment>
<feature type="chain" id="PRO_5045913962" description="Copper amine oxidase-like N-terminal domain-containing protein" evidence="1">
    <location>
        <begin position="27"/>
        <end position="198"/>
    </location>
</feature>
<dbReference type="EMBL" id="JAGKSP010000037">
    <property type="protein sequence ID" value="MBP3967288.1"/>
    <property type="molecule type" value="Genomic_DNA"/>
</dbReference>
<accession>A0ABS5CN47</accession>
<evidence type="ECO:0000259" key="2">
    <source>
        <dbReference type="Pfam" id="PF07833"/>
    </source>
</evidence>